<dbReference type="SMART" id="SM00962">
    <property type="entry name" value="SRP54"/>
    <property type="match status" value="1"/>
</dbReference>
<dbReference type="SMART" id="SM00382">
    <property type="entry name" value="AAA"/>
    <property type="match status" value="1"/>
</dbReference>
<comment type="caution">
    <text evidence="9">The sequence shown here is derived from an EMBL/GenBank/DDBJ whole genome shotgun (WGS) entry which is preliminary data.</text>
</comment>
<dbReference type="SMART" id="SM00963">
    <property type="entry name" value="SRP54_N"/>
    <property type="match status" value="1"/>
</dbReference>
<dbReference type="GO" id="GO:0003924">
    <property type="term" value="F:GTPase activity"/>
    <property type="evidence" value="ECO:0007669"/>
    <property type="project" value="TreeGrafter"/>
</dbReference>
<keyword evidence="3" id="KW-0547">Nucleotide-binding</keyword>
<dbReference type="InterPro" id="IPR013822">
    <property type="entry name" value="Signal_recog_particl_SRP54_hlx"/>
</dbReference>
<dbReference type="InterPro" id="IPR000897">
    <property type="entry name" value="SRP54_GTPase_dom"/>
</dbReference>
<keyword evidence="4" id="KW-0342">GTP-binding</keyword>
<proteinExistence type="inferred from homology"/>
<accession>A0AAW1PJZ3</accession>
<keyword evidence="5" id="KW-0472">Membrane</keyword>
<dbReference type="InterPro" id="IPR036225">
    <property type="entry name" value="SRP/SRP_N"/>
</dbReference>
<dbReference type="InterPro" id="IPR042101">
    <property type="entry name" value="SRP54_N_sf"/>
</dbReference>
<comment type="subcellular location">
    <subcellularLocation>
        <location evidence="1">Membrane</location>
        <topology evidence="1">Peripheral membrane protein</topology>
    </subcellularLocation>
</comment>
<evidence type="ECO:0000256" key="7">
    <source>
        <dbReference type="SAM" id="MobiDB-lite"/>
    </source>
</evidence>
<dbReference type="PANTHER" id="PTHR43134:SF7">
    <property type="entry name" value="CELL DIVISION PROTEIN FTSY HOMOLOG, CHLOROPLASTIC"/>
    <property type="match status" value="1"/>
</dbReference>
<dbReference type="Pfam" id="PF02881">
    <property type="entry name" value="SRP54_N"/>
    <property type="match status" value="1"/>
</dbReference>
<dbReference type="GO" id="GO:0005525">
    <property type="term" value="F:GTP binding"/>
    <property type="evidence" value="ECO:0007669"/>
    <property type="project" value="UniProtKB-KW"/>
</dbReference>
<dbReference type="Pfam" id="PF00448">
    <property type="entry name" value="SRP54"/>
    <property type="match status" value="1"/>
</dbReference>
<sequence>MLILLSPAKTLNMSKSSHQLRATPPFAKDGEVLVQELAKLSLAGMKSLLGVSDAIARLNHERYQHWEQQPSKQAVLAFDGPAYKGLDAPSLSDEDLQWAQERLRILCGLYGILRPMDAIKPYRLDMSKKLANAKWKDLYAFWGGSLTLSLNAELLRMPEDERFVVNCASQEYFKAIQPADLAGPVYTMAFPGPSVFAKQARGAMVRYIIKERVTTPEGLKGFTGTSGEWQFDDGQSKHSEFVFVRTAGKATSKAAGKAAAKPAAQRRKPRSGRSLVVQAQASAGGVGVFQKLGRVLKEKAQGDLDRIFKGASKTREKLGVVDELLTYWNLEDAEDTLEELEEALITADFGPRTALKIVDVIRTKIENGDLKTGADIRRELKSSIVGLLTQRGGSSELSLGDTKPAVVLVVGVNGGGKTTSIGKLSHKLSQQGAKVLLAAGDTFRAAAAEQLAEWAERSGSQIVVAKNNKQRPDSLMYETVDRAMREELDVVICDTSGRLHTNTGLMEELAKSKRAIGKRLPGAPHEVILVLDGTTGLNMLNQAREFHQTVGLTGIILTKLDGTARGGAVVSVVDELGIPIKFVGVGETVEDLQPFDAQSFVDALFPAS</sequence>
<dbReference type="CDD" id="cd17874">
    <property type="entry name" value="FtsY"/>
    <property type="match status" value="1"/>
</dbReference>
<dbReference type="Pfam" id="PF03883">
    <property type="entry name" value="H2O2_YaaD"/>
    <property type="match status" value="1"/>
</dbReference>
<feature type="region of interest" description="Disordered" evidence="7">
    <location>
        <begin position="253"/>
        <end position="275"/>
    </location>
</feature>
<gene>
    <name evidence="9" type="ORF">WJX72_001739</name>
</gene>
<dbReference type="InterPro" id="IPR003593">
    <property type="entry name" value="AAA+_ATPase"/>
</dbReference>
<evidence type="ECO:0000313" key="10">
    <source>
        <dbReference type="Proteomes" id="UP001489004"/>
    </source>
</evidence>
<dbReference type="PANTHER" id="PTHR43134">
    <property type="entry name" value="SIGNAL RECOGNITION PARTICLE RECEPTOR SUBUNIT ALPHA"/>
    <property type="match status" value="1"/>
</dbReference>
<evidence type="ECO:0000256" key="2">
    <source>
        <dbReference type="ARBA" id="ARBA00008531"/>
    </source>
</evidence>
<dbReference type="GO" id="GO:0016020">
    <property type="term" value="C:membrane"/>
    <property type="evidence" value="ECO:0007669"/>
    <property type="project" value="UniProtKB-SubCell"/>
</dbReference>
<dbReference type="InterPro" id="IPR027417">
    <property type="entry name" value="P-loop_NTPase"/>
</dbReference>
<evidence type="ECO:0000256" key="5">
    <source>
        <dbReference type="ARBA" id="ARBA00023136"/>
    </source>
</evidence>
<dbReference type="SUPFAM" id="SSF52540">
    <property type="entry name" value="P-loop containing nucleoside triphosphate hydrolases"/>
    <property type="match status" value="1"/>
</dbReference>
<dbReference type="EMBL" id="JALJOR010000010">
    <property type="protein sequence ID" value="KAK9809919.1"/>
    <property type="molecule type" value="Genomic_DNA"/>
</dbReference>
<evidence type="ECO:0000256" key="3">
    <source>
        <dbReference type="ARBA" id="ARBA00022741"/>
    </source>
</evidence>
<dbReference type="Proteomes" id="UP001489004">
    <property type="component" value="Unassembled WGS sequence"/>
</dbReference>
<dbReference type="SUPFAM" id="SSF47364">
    <property type="entry name" value="Domain of the SRP/SRP receptor G-proteins"/>
    <property type="match status" value="1"/>
</dbReference>
<evidence type="ECO:0000259" key="8">
    <source>
        <dbReference type="PROSITE" id="PS00300"/>
    </source>
</evidence>
<dbReference type="GO" id="GO:0006614">
    <property type="term" value="P:SRP-dependent cotranslational protein targeting to membrane"/>
    <property type="evidence" value="ECO:0007669"/>
    <property type="project" value="InterPro"/>
</dbReference>
<dbReference type="PROSITE" id="PS00300">
    <property type="entry name" value="SRP54"/>
    <property type="match status" value="1"/>
</dbReference>
<dbReference type="FunFam" id="3.40.50.300:FF:000053">
    <property type="entry name" value="Signal recognition particle receptor FtsY"/>
    <property type="match status" value="1"/>
</dbReference>
<organism evidence="9 10">
    <name type="scientific">[Myrmecia] bisecta</name>
    <dbReference type="NCBI Taxonomy" id="41462"/>
    <lineage>
        <taxon>Eukaryota</taxon>
        <taxon>Viridiplantae</taxon>
        <taxon>Chlorophyta</taxon>
        <taxon>core chlorophytes</taxon>
        <taxon>Trebouxiophyceae</taxon>
        <taxon>Trebouxiales</taxon>
        <taxon>Trebouxiaceae</taxon>
        <taxon>Myrmecia</taxon>
    </lineage>
</organism>
<keyword evidence="10" id="KW-1185">Reference proteome</keyword>
<dbReference type="AlphaFoldDB" id="A0AAW1PJZ3"/>
<protein>
    <recommendedName>
        <fullName evidence="8">SRP54-type proteins GTP-binding domain-containing protein</fullName>
    </recommendedName>
</protein>
<dbReference type="Gene3D" id="1.20.120.140">
    <property type="entry name" value="Signal recognition particle SRP54, nucleotide-binding domain"/>
    <property type="match status" value="1"/>
</dbReference>
<dbReference type="NCBIfam" id="TIGR00064">
    <property type="entry name" value="ftsY"/>
    <property type="match status" value="1"/>
</dbReference>
<evidence type="ECO:0000256" key="4">
    <source>
        <dbReference type="ARBA" id="ARBA00023134"/>
    </source>
</evidence>
<dbReference type="HAMAP" id="MF_00652">
    <property type="entry name" value="UPF0246"/>
    <property type="match status" value="1"/>
</dbReference>
<comment type="similarity">
    <text evidence="2">Belongs to the GTP-binding SRP family.</text>
</comment>
<evidence type="ECO:0000313" key="9">
    <source>
        <dbReference type="EMBL" id="KAK9809919.1"/>
    </source>
</evidence>
<dbReference type="InterPro" id="IPR004390">
    <property type="entry name" value="SR_rcpt_FtsY"/>
</dbReference>
<dbReference type="InterPro" id="IPR005583">
    <property type="entry name" value="YaaA"/>
</dbReference>
<evidence type="ECO:0000256" key="6">
    <source>
        <dbReference type="ARBA" id="ARBA00023170"/>
    </source>
</evidence>
<dbReference type="Gene3D" id="3.40.50.300">
    <property type="entry name" value="P-loop containing nucleotide triphosphate hydrolases"/>
    <property type="match status" value="1"/>
</dbReference>
<name>A0AAW1PJZ3_9CHLO</name>
<keyword evidence="6" id="KW-0675">Receptor</keyword>
<reference evidence="9 10" key="1">
    <citation type="journal article" date="2024" name="Nat. Commun.">
        <title>Phylogenomics reveals the evolutionary origins of lichenization in chlorophyte algae.</title>
        <authorList>
            <person name="Puginier C."/>
            <person name="Libourel C."/>
            <person name="Otte J."/>
            <person name="Skaloud P."/>
            <person name="Haon M."/>
            <person name="Grisel S."/>
            <person name="Petersen M."/>
            <person name="Berrin J.G."/>
            <person name="Delaux P.M."/>
            <person name="Dal Grande F."/>
            <person name="Keller J."/>
        </authorList>
    </citation>
    <scope>NUCLEOTIDE SEQUENCE [LARGE SCALE GENOMIC DNA]</scope>
    <source>
        <strain evidence="9 10">SAG 2043</strain>
    </source>
</reference>
<dbReference type="GO" id="GO:0005047">
    <property type="term" value="F:signal recognition particle binding"/>
    <property type="evidence" value="ECO:0007669"/>
    <property type="project" value="TreeGrafter"/>
</dbReference>
<dbReference type="GO" id="GO:0005737">
    <property type="term" value="C:cytoplasm"/>
    <property type="evidence" value="ECO:0007669"/>
    <property type="project" value="UniProtKB-ARBA"/>
</dbReference>
<feature type="domain" description="SRP54-type proteins GTP-binding" evidence="8">
    <location>
        <begin position="579"/>
        <end position="592"/>
    </location>
</feature>
<evidence type="ECO:0000256" key="1">
    <source>
        <dbReference type="ARBA" id="ARBA00004170"/>
    </source>
</evidence>
<feature type="compositionally biased region" description="Low complexity" evidence="7">
    <location>
        <begin position="253"/>
        <end position="263"/>
    </location>
</feature>
<dbReference type="HAMAP" id="MF_00920">
    <property type="entry name" value="FtsY"/>
    <property type="match status" value="1"/>
</dbReference>